<sequence>MNEVDDSSGDDLDLDSKLYQYTQEGDLDYKSYNISTKAPDERRYENSKISAEGGIKQCWGSALFLDVPEVDIFSNKPKDHPKLTLNCTSFTPNPKSRNEIQEKCKLSTNSKRFVKKGVPKLNLNFNQSVSKPKVEIPLLKLPKAPVQRSFHCNPGFQTQRPEMKPCNSYHPAPKSARSIAHSELEGTSQGLKQKGKVNSKIKFPNGGWVCSICQNYNFHGRKKCNRCKKDKACTDFNGKPLHLLKAEGKLPQNFPTRGVGISNNPNSSFGSQSVLAYTEAGKQELEIINSARSCQIDLEKSISSCKGKKLVEKKGDWTCKKCHNLNFAFRKRCNRCKKVRSK</sequence>
<evidence type="ECO:0000256" key="3">
    <source>
        <dbReference type="ARBA" id="ARBA00022771"/>
    </source>
</evidence>
<dbReference type="Pfam" id="PF00641">
    <property type="entry name" value="Zn_ribbon_RanBP"/>
    <property type="match status" value="2"/>
</dbReference>
<comment type="subcellular location">
    <subcellularLocation>
        <location evidence="1">Nucleus</location>
    </subcellularLocation>
</comment>
<keyword evidence="5" id="KW-0694">RNA-binding</keyword>
<dbReference type="PANTHER" id="PTHR23238">
    <property type="entry name" value="RNA BINDING PROTEIN"/>
    <property type="match status" value="1"/>
</dbReference>
<evidence type="ECO:0000256" key="6">
    <source>
        <dbReference type="ARBA" id="ARBA00023242"/>
    </source>
</evidence>
<keyword evidence="2" id="KW-0479">Metal-binding</keyword>
<accession>A0AAD1XDG1</accession>
<evidence type="ECO:0000256" key="5">
    <source>
        <dbReference type="ARBA" id="ARBA00022884"/>
    </source>
</evidence>
<name>A0AAD1XDG1_EUPCR</name>
<evidence type="ECO:0000256" key="2">
    <source>
        <dbReference type="ARBA" id="ARBA00022723"/>
    </source>
</evidence>
<evidence type="ECO:0000256" key="4">
    <source>
        <dbReference type="ARBA" id="ARBA00022833"/>
    </source>
</evidence>
<dbReference type="Proteomes" id="UP001295684">
    <property type="component" value="Unassembled WGS sequence"/>
</dbReference>
<protein>
    <recommendedName>
        <fullName evidence="8">RanBP2-type domain-containing protein</fullName>
    </recommendedName>
</protein>
<evidence type="ECO:0000256" key="1">
    <source>
        <dbReference type="ARBA" id="ARBA00004123"/>
    </source>
</evidence>
<evidence type="ECO:0000313" key="10">
    <source>
        <dbReference type="Proteomes" id="UP001295684"/>
    </source>
</evidence>
<dbReference type="GO" id="GO:0006355">
    <property type="term" value="P:regulation of DNA-templated transcription"/>
    <property type="evidence" value="ECO:0007669"/>
    <property type="project" value="InterPro"/>
</dbReference>
<reference evidence="9" key="1">
    <citation type="submission" date="2023-07" db="EMBL/GenBank/DDBJ databases">
        <authorList>
            <consortium name="AG Swart"/>
            <person name="Singh M."/>
            <person name="Singh A."/>
            <person name="Seah K."/>
            <person name="Emmerich C."/>
        </authorList>
    </citation>
    <scope>NUCLEOTIDE SEQUENCE</scope>
    <source>
        <strain evidence="9">DP1</strain>
    </source>
</reference>
<comment type="caution">
    <text evidence="9">The sequence shown here is derived from an EMBL/GenBank/DDBJ whole genome shotgun (WGS) entry which is preliminary data.</text>
</comment>
<dbReference type="PROSITE" id="PS01358">
    <property type="entry name" value="ZF_RANBP2_1"/>
    <property type="match status" value="2"/>
</dbReference>
<dbReference type="SMART" id="SM00547">
    <property type="entry name" value="ZnF_RBZ"/>
    <property type="match status" value="2"/>
</dbReference>
<dbReference type="InterPro" id="IPR034870">
    <property type="entry name" value="TET_fam"/>
</dbReference>
<organism evidence="9 10">
    <name type="scientific">Euplotes crassus</name>
    <dbReference type="NCBI Taxonomy" id="5936"/>
    <lineage>
        <taxon>Eukaryota</taxon>
        <taxon>Sar</taxon>
        <taxon>Alveolata</taxon>
        <taxon>Ciliophora</taxon>
        <taxon>Intramacronucleata</taxon>
        <taxon>Spirotrichea</taxon>
        <taxon>Hypotrichia</taxon>
        <taxon>Euplotida</taxon>
        <taxon>Euplotidae</taxon>
        <taxon>Moneuplotes</taxon>
    </lineage>
</organism>
<proteinExistence type="predicted"/>
<evidence type="ECO:0000313" key="9">
    <source>
        <dbReference type="EMBL" id="CAI2372204.1"/>
    </source>
</evidence>
<evidence type="ECO:0000256" key="7">
    <source>
        <dbReference type="PROSITE-ProRule" id="PRU00322"/>
    </source>
</evidence>
<dbReference type="GO" id="GO:0005634">
    <property type="term" value="C:nucleus"/>
    <property type="evidence" value="ECO:0007669"/>
    <property type="project" value="UniProtKB-SubCell"/>
</dbReference>
<evidence type="ECO:0000259" key="8">
    <source>
        <dbReference type="PROSITE" id="PS50199"/>
    </source>
</evidence>
<gene>
    <name evidence="9" type="ORF">ECRASSUSDP1_LOCUS13532</name>
</gene>
<keyword evidence="10" id="KW-1185">Reference proteome</keyword>
<feature type="domain" description="RanBP2-type" evidence="8">
    <location>
        <begin position="313"/>
        <end position="342"/>
    </location>
</feature>
<keyword evidence="6" id="KW-0539">Nucleus</keyword>
<dbReference type="AlphaFoldDB" id="A0AAD1XDG1"/>
<dbReference type="SUPFAM" id="SSF90209">
    <property type="entry name" value="Ran binding protein zinc finger-like"/>
    <property type="match status" value="2"/>
</dbReference>
<keyword evidence="4" id="KW-0862">Zinc</keyword>
<dbReference type="GO" id="GO:0003723">
    <property type="term" value="F:RNA binding"/>
    <property type="evidence" value="ECO:0007669"/>
    <property type="project" value="UniProtKB-KW"/>
</dbReference>
<dbReference type="PROSITE" id="PS50199">
    <property type="entry name" value="ZF_RANBP2_2"/>
    <property type="match status" value="2"/>
</dbReference>
<dbReference type="InterPro" id="IPR036443">
    <property type="entry name" value="Znf_RanBP2_sf"/>
</dbReference>
<dbReference type="GO" id="GO:0008270">
    <property type="term" value="F:zinc ion binding"/>
    <property type="evidence" value="ECO:0007669"/>
    <property type="project" value="UniProtKB-KW"/>
</dbReference>
<feature type="domain" description="RanBP2-type" evidence="8">
    <location>
        <begin position="204"/>
        <end position="233"/>
    </location>
</feature>
<dbReference type="Gene3D" id="4.10.1060.10">
    <property type="entry name" value="Zinc finger, RanBP2-type"/>
    <property type="match status" value="2"/>
</dbReference>
<dbReference type="InterPro" id="IPR001876">
    <property type="entry name" value="Znf_RanBP2"/>
</dbReference>
<keyword evidence="3 7" id="KW-0863">Zinc-finger</keyword>
<dbReference type="EMBL" id="CAMPGE010013472">
    <property type="protein sequence ID" value="CAI2372204.1"/>
    <property type="molecule type" value="Genomic_DNA"/>
</dbReference>